<dbReference type="EMBL" id="CP018477">
    <property type="protein sequence ID" value="ASV72900.1"/>
    <property type="molecule type" value="Genomic_DNA"/>
</dbReference>
<accession>A0A286RAC6</accession>
<dbReference type="KEGG" id="ttf:THTE_0298"/>
<protein>
    <submittedName>
        <fullName evidence="1">Uncharacterized protein</fullName>
    </submittedName>
</protein>
<evidence type="ECO:0000313" key="1">
    <source>
        <dbReference type="EMBL" id="ASV72900.1"/>
    </source>
</evidence>
<keyword evidence="2" id="KW-1185">Reference proteome</keyword>
<evidence type="ECO:0000313" key="2">
    <source>
        <dbReference type="Proteomes" id="UP000215086"/>
    </source>
</evidence>
<organism evidence="1 2">
    <name type="scientific">Thermogutta terrifontis</name>
    <dbReference type="NCBI Taxonomy" id="1331910"/>
    <lineage>
        <taxon>Bacteria</taxon>
        <taxon>Pseudomonadati</taxon>
        <taxon>Planctomycetota</taxon>
        <taxon>Planctomycetia</taxon>
        <taxon>Pirellulales</taxon>
        <taxon>Thermoguttaceae</taxon>
        <taxon>Thermogutta</taxon>
    </lineage>
</organism>
<sequence length="41" mass="4194">MECGDLSPLSGEGFSLHNVVVGQDRNGVPVGVGPNLAIRAM</sequence>
<name>A0A286RAC6_9BACT</name>
<reference evidence="1 2" key="1">
    <citation type="journal article" name="Front. Microbiol.">
        <title>Sugar Metabolism of the First Thermophilic Planctomycete Thermogutta terrifontis: Comparative Genomic and Transcriptomic Approaches.</title>
        <authorList>
            <person name="Elcheninov A.G."/>
            <person name="Menzel P."/>
            <person name="Gudbergsdottir S.R."/>
            <person name="Slesarev A.I."/>
            <person name="Kadnikov V.V."/>
            <person name="Krogh A."/>
            <person name="Bonch-Osmolovskaya E.A."/>
            <person name="Peng X."/>
            <person name="Kublanov I.V."/>
        </authorList>
    </citation>
    <scope>NUCLEOTIDE SEQUENCE [LARGE SCALE GENOMIC DNA]</scope>
    <source>
        <strain evidence="1 2">R1</strain>
    </source>
</reference>
<gene>
    <name evidence="1" type="ORF">THTE_0298</name>
</gene>
<dbReference type="AlphaFoldDB" id="A0A286RAC6"/>
<proteinExistence type="predicted"/>
<dbReference type="Proteomes" id="UP000215086">
    <property type="component" value="Chromosome"/>
</dbReference>